<evidence type="ECO:0000256" key="1">
    <source>
        <dbReference type="ARBA" id="ARBA00007039"/>
    </source>
</evidence>
<dbReference type="EMBL" id="CP051428">
    <property type="protein sequence ID" value="QJC54401.1"/>
    <property type="molecule type" value="Genomic_DNA"/>
</dbReference>
<name>A0A6H2H401_9BACL</name>
<dbReference type="GO" id="GO:0004252">
    <property type="term" value="F:serine-type endopeptidase activity"/>
    <property type="evidence" value="ECO:0007669"/>
    <property type="project" value="InterPro"/>
</dbReference>
<dbReference type="PANTHER" id="PTHR10381">
    <property type="entry name" value="ATP-DEPENDENT CLP PROTEASE PROTEOLYTIC SUBUNIT"/>
    <property type="match status" value="1"/>
</dbReference>
<organism evidence="8 9">
    <name type="scientific">Paenibacillus albicereus</name>
    <dbReference type="NCBI Taxonomy" id="2726185"/>
    <lineage>
        <taxon>Bacteria</taxon>
        <taxon>Bacillati</taxon>
        <taxon>Bacillota</taxon>
        <taxon>Bacilli</taxon>
        <taxon>Bacillales</taxon>
        <taxon>Paenibacillaceae</taxon>
        <taxon>Paenibacillus</taxon>
    </lineage>
</organism>
<dbReference type="PRINTS" id="PR00127">
    <property type="entry name" value="CLPPROTEASEP"/>
</dbReference>
<keyword evidence="5" id="KW-0720">Serine protease</keyword>
<dbReference type="GO" id="GO:0006515">
    <property type="term" value="P:protein quality control for misfolded or incompletely synthesized proteins"/>
    <property type="evidence" value="ECO:0007669"/>
    <property type="project" value="TreeGrafter"/>
</dbReference>
<dbReference type="KEGG" id="palr:HGI30_15270"/>
<reference evidence="8 9" key="1">
    <citation type="submission" date="2020-04" db="EMBL/GenBank/DDBJ databases">
        <title>Novel Paenibacillus strain UniB2 isolated from commercial digestive syrup.</title>
        <authorList>
            <person name="Thorat V."/>
            <person name="Kirdat K."/>
            <person name="Tiwarekar B."/>
            <person name="Yadav A."/>
        </authorList>
    </citation>
    <scope>NUCLEOTIDE SEQUENCE [LARGE SCALE GENOMIC DNA]</scope>
    <source>
        <strain evidence="8 9">UniB2</strain>
    </source>
</reference>
<proteinExistence type="inferred from homology"/>
<evidence type="ECO:0000256" key="5">
    <source>
        <dbReference type="ARBA" id="ARBA00022825"/>
    </source>
</evidence>
<gene>
    <name evidence="8" type="ORF">HGI30_15270</name>
</gene>
<evidence type="ECO:0000256" key="6">
    <source>
        <dbReference type="RuleBase" id="RU003567"/>
    </source>
</evidence>
<dbReference type="NCBIfam" id="NF045542">
    <property type="entry name" value="Clp_rel_HeadMat"/>
    <property type="match status" value="1"/>
</dbReference>
<dbReference type="CDD" id="cd07016">
    <property type="entry name" value="S14_ClpP_1"/>
    <property type="match status" value="1"/>
</dbReference>
<dbReference type="Proteomes" id="UP000502136">
    <property type="component" value="Chromosome"/>
</dbReference>
<feature type="region of interest" description="Disordered" evidence="7">
    <location>
        <begin position="230"/>
        <end position="261"/>
    </location>
</feature>
<keyword evidence="2" id="KW-0963">Cytoplasm</keyword>
<dbReference type="SUPFAM" id="SSF52096">
    <property type="entry name" value="ClpP/crotonase"/>
    <property type="match status" value="1"/>
</dbReference>
<dbReference type="InterPro" id="IPR001907">
    <property type="entry name" value="ClpP"/>
</dbReference>
<evidence type="ECO:0000256" key="7">
    <source>
        <dbReference type="SAM" id="MobiDB-lite"/>
    </source>
</evidence>
<protein>
    <recommendedName>
        <fullName evidence="6">ATP-dependent Clp protease proteolytic subunit</fullName>
    </recommendedName>
</protein>
<evidence type="ECO:0000256" key="4">
    <source>
        <dbReference type="ARBA" id="ARBA00022801"/>
    </source>
</evidence>
<keyword evidence="3 8" id="KW-0645">Protease</keyword>
<keyword evidence="9" id="KW-1185">Reference proteome</keyword>
<evidence type="ECO:0000313" key="8">
    <source>
        <dbReference type="EMBL" id="QJC54401.1"/>
    </source>
</evidence>
<comment type="similarity">
    <text evidence="1 6">Belongs to the peptidase S14 family.</text>
</comment>
<keyword evidence="4" id="KW-0378">Hydrolase</keyword>
<dbReference type="Gene3D" id="3.90.226.10">
    <property type="entry name" value="2-enoyl-CoA Hydratase, Chain A, domain 1"/>
    <property type="match status" value="1"/>
</dbReference>
<evidence type="ECO:0000256" key="2">
    <source>
        <dbReference type="ARBA" id="ARBA00022490"/>
    </source>
</evidence>
<dbReference type="GO" id="GO:0051117">
    <property type="term" value="F:ATPase binding"/>
    <property type="evidence" value="ECO:0007669"/>
    <property type="project" value="TreeGrafter"/>
</dbReference>
<dbReference type="AlphaFoldDB" id="A0A6H2H401"/>
<dbReference type="Pfam" id="PF00574">
    <property type="entry name" value="CLP_protease"/>
    <property type="match status" value="1"/>
</dbReference>
<dbReference type="GO" id="GO:0004176">
    <property type="term" value="F:ATP-dependent peptidase activity"/>
    <property type="evidence" value="ECO:0007669"/>
    <property type="project" value="InterPro"/>
</dbReference>
<evidence type="ECO:0000313" key="9">
    <source>
        <dbReference type="Proteomes" id="UP000502136"/>
    </source>
</evidence>
<sequence length="275" mass="30335">MVKRFWNFKASADGDNVELRIEGEIVSDDDAWIYEWFGIPVANPSAFKEELSAYKGKDITVWIDSWGGDVFAAAGMYNALKEHKGKVVVKIDGKAASAGSVIAMAGDEVYMSPVSILMIHNPWSGTRGEAKDMRHMADVLDEVKQTLVNAYQMKTGLSANKISRLMDEETWMSAKKAVAEGFANGILYTDEAVPADADPAVQDSFMFSRLAIQNSVSQAMDRFAEQYNRIKPPKQETPAPEANMTTESTTPERAPSAPLSLFEKQLALKGRVLNR</sequence>
<evidence type="ECO:0000256" key="3">
    <source>
        <dbReference type="ARBA" id="ARBA00022670"/>
    </source>
</evidence>
<accession>A0A6H2H401</accession>
<dbReference type="PANTHER" id="PTHR10381:SF70">
    <property type="entry name" value="ATP-DEPENDENT CLP PROTEASE PROTEOLYTIC SUBUNIT"/>
    <property type="match status" value="1"/>
</dbReference>
<dbReference type="InterPro" id="IPR023562">
    <property type="entry name" value="ClpP/TepA"/>
</dbReference>
<dbReference type="GO" id="GO:0009368">
    <property type="term" value="C:endopeptidase Clp complex"/>
    <property type="evidence" value="ECO:0007669"/>
    <property type="project" value="TreeGrafter"/>
</dbReference>
<dbReference type="InterPro" id="IPR029045">
    <property type="entry name" value="ClpP/crotonase-like_dom_sf"/>
</dbReference>